<organism evidence="3 4">
    <name type="scientific">Caldovatus sediminis</name>
    <dbReference type="NCBI Taxonomy" id="2041189"/>
    <lineage>
        <taxon>Bacteria</taxon>
        <taxon>Pseudomonadati</taxon>
        <taxon>Pseudomonadota</taxon>
        <taxon>Alphaproteobacteria</taxon>
        <taxon>Acetobacterales</taxon>
        <taxon>Roseomonadaceae</taxon>
        <taxon>Caldovatus</taxon>
    </lineage>
</organism>
<dbReference type="SUPFAM" id="SSF54637">
    <property type="entry name" value="Thioesterase/thiol ester dehydrase-isomerase"/>
    <property type="match status" value="1"/>
</dbReference>
<dbReference type="PANTHER" id="PTHR31793:SF27">
    <property type="entry name" value="NOVEL THIOESTERASE SUPERFAMILY DOMAIN AND SAPOSIN A-TYPE DOMAIN CONTAINING PROTEIN (0610012H03RIK)"/>
    <property type="match status" value="1"/>
</dbReference>
<keyword evidence="2" id="KW-0378">Hydrolase</keyword>
<dbReference type="Pfam" id="PF13279">
    <property type="entry name" value="4HBT_2"/>
    <property type="match status" value="1"/>
</dbReference>
<dbReference type="InterPro" id="IPR050563">
    <property type="entry name" value="4-hydroxybenzoyl-CoA_TE"/>
</dbReference>
<dbReference type="InterPro" id="IPR029069">
    <property type="entry name" value="HotDog_dom_sf"/>
</dbReference>
<dbReference type="CDD" id="cd00586">
    <property type="entry name" value="4HBT"/>
    <property type="match status" value="1"/>
</dbReference>
<protein>
    <submittedName>
        <fullName evidence="3">Thioesterase</fullName>
    </submittedName>
</protein>
<comment type="similarity">
    <text evidence="1">Belongs to the 4-hydroxybenzoyl-CoA thioesterase family.</text>
</comment>
<dbReference type="PANTHER" id="PTHR31793">
    <property type="entry name" value="4-HYDROXYBENZOYL-COA THIOESTERASE FAMILY MEMBER"/>
    <property type="match status" value="1"/>
</dbReference>
<comment type="caution">
    <text evidence="3">The sequence shown here is derived from an EMBL/GenBank/DDBJ whole genome shotgun (WGS) entry which is preliminary data.</text>
</comment>
<dbReference type="EMBL" id="BMKS01000002">
    <property type="protein sequence ID" value="GGG23550.1"/>
    <property type="molecule type" value="Genomic_DNA"/>
</dbReference>
<dbReference type="RefSeq" id="WP_188898853.1">
    <property type="nucleotide sequence ID" value="NZ_BMKS01000002.1"/>
</dbReference>
<reference evidence="3 4" key="1">
    <citation type="journal article" date="2014" name="Int. J. Syst. Evol. Microbiol.">
        <title>Complete genome sequence of Corynebacterium casei LMG S-19264T (=DSM 44701T), isolated from a smear-ripened cheese.</title>
        <authorList>
            <consortium name="US DOE Joint Genome Institute (JGI-PGF)"/>
            <person name="Walter F."/>
            <person name="Albersmeier A."/>
            <person name="Kalinowski J."/>
            <person name="Ruckert C."/>
        </authorList>
    </citation>
    <scope>NUCLEOTIDE SEQUENCE [LARGE SCALE GENOMIC DNA]</scope>
    <source>
        <strain evidence="3 4">CGMCC 1.16330</strain>
    </source>
</reference>
<dbReference type="AlphaFoldDB" id="A0A8J3EB83"/>
<gene>
    <name evidence="3" type="ORF">GCM10010964_09620</name>
</gene>
<dbReference type="Proteomes" id="UP000597507">
    <property type="component" value="Unassembled WGS sequence"/>
</dbReference>
<dbReference type="Gene3D" id="3.10.129.10">
    <property type="entry name" value="Hotdog Thioesterase"/>
    <property type="match status" value="1"/>
</dbReference>
<name>A0A8J3EB83_9PROT</name>
<evidence type="ECO:0000256" key="2">
    <source>
        <dbReference type="ARBA" id="ARBA00022801"/>
    </source>
</evidence>
<sequence>MASEKRIGTRDDYRWFTAITTRWMDNDVYGHVNNVQYYSFFDTAVADFLLECGALDIARSPAIGLVVETQCRYFAPITYPDRVTVGLRCARIGTSSVRYEIGVFRNDEHRASAEGHFVHVYVRRDAQDRTTPMPARLREALQALLVAPAG</sequence>
<evidence type="ECO:0000256" key="1">
    <source>
        <dbReference type="ARBA" id="ARBA00005953"/>
    </source>
</evidence>
<evidence type="ECO:0000313" key="3">
    <source>
        <dbReference type="EMBL" id="GGG23550.1"/>
    </source>
</evidence>
<keyword evidence="4" id="KW-1185">Reference proteome</keyword>
<dbReference type="GO" id="GO:0047617">
    <property type="term" value="F:fatty acyl-CoA hydrolase activity"/>
    <property type="evidence" value="ECO:0007669"/>
    <property type="project" value="TreeGrafter"/>
</dbReference>
<proteinExistence type="inferred from homology"/>
<evidence type="ECO:0000313" key="4">
    <source>
        <dbReference type="Proteomes" id="UP000597507"/>
    </source>
</evidence>
<accession>A0A8J3EB83</accession>